<proteinExistence type="predicted"/>
<keyword evidence="3" id="KW-1185">Reference proteome</keyword>
<dbReference type="AlphaFoldDB" id="A0A414B5K0"/>
<feature type="transmembrane region" description="Helical" evidence="1">
    <location>
        <begin position="12"/>
        <end position="32"/>
    </location>
</feature>
<keyword evidence="1" id="KW-1133">Transmembrane helix</keyword>
<dbReference type="InterPro" id="IPR046710">
    <property type="entry name" value="DUF6783"/>
</dbReference>
<keyword evidence="1" id="KW-0812">Transmembrane</keyword>
<keyword evidence="1" id="KW-0472">Membrane</keyword>
<sequence length="97" mass="11323">MTSVNKFLSEYITILQLFFSTFIVTIYFLNFYMNFFYSMPRACLKNAFCKMYITICGRFRLNEGGVAGYVNRVKAKYTVNWGVQIAGMIFQTRSKAN</sequence>
<evidence type="ECO:0000313" key="3">
    <source>
        <dbReference type="Proteomes" id="UP000284621"/>
    </source>
</evidence>
<name>A0A414B5K0_9FIRM</name>
<dbReference type="Pfam" id="PF20574">
    <property type="entry name" value="DUF6783"/>
    <property type="match status" value="1"/>
</dbReference>
<reference evidence="2 3" key="1">
    <citation type="submission" date="2018-08" db="EMBL/GenBank/DDBJ databases">
        <title>A genome reference for cultivated species of the human gut microbiota.</title>
        <authorList>
            <person name="Zou Y."/>
            <person name="Xue W."/>
            <person name="Luo G."/>
        </authorList>
    </citation>
    <scope>NUCLEOTIDE SEQUENCE [LARGE SCALE GENOMIC DNA]</scope>
    <source>
        <strain evidence="2 3">AM34-3LB</strain>
    </source>
</reference>
<dbReference type="Proteomes" id="UP000284621">
    <property type="component" value="Unassembled WGS sequence"/>
</dbReference>
<dbReference type="EMBL" id="QSID01000008">
    <property type="protein sequence ID" value="RHC64801.1"/>
    <property type="molecule type" value="Genomic_DNA"/>
</dbReference>
<evidence type="ECO:0000256" key="1">
    <source>
        <dbReference type="SAM" id="Phobius"/>
    </source>
</evidence>
<organism evidence="2 3">
    <name type="scientific">Anaerobutyricum hallii</name>
    <dbReference type="NCBI Taxonomy" id="39488"/>
    <lineage>
        <taxon>Bacteria</taxon>
        <taxon>Bacillati</taxon>
        <taxon>Bacillota</taxon>
        <taxon>Clostridia</taxon>
        <taxon>Lachnospirales</taxon>
        <taxon>Lachnospiraceae</taxon>
        <taxon>Anaerobutyricum</taxon>
    </lineage>
</organism>
<gene>
    <name evidence="2" type="ORF">DW833_07900</name>
</gene>
<comment type="caution">
    <text evidence="2">The sequence shown here is derived from an EMBL/GenBank/DDBJ whole genome shotgun (WGS) entry which is preliminary data.</text>
</comment>
<protein>
    <submittedName>
        <fullName evidence="2">Uncharacterized protein</fullName>
    </submittedName>
</protein>
<accession>A0A414B5K0</accession>
<evidence type="ECO:0000313" key="2">
    <source>
        <dbReference type="EMBL" id="RHC64801.1"/>
    </source>
</evidence>